<sequence>MYSMNAAKPASLDLRFSSVNEDDLFDAALSASVDKNKAEVQTDNNANAQSNLTPATSKVRKKTEEQRLYIGKFPWWITEEDILLMTKNVGVRDITGVKFAENKANGLSKGYAEITVSSEESMKTLLDYIPKCTLGGEKIDCYHADTSTLSLFEDMAQKSVLPCTASTNMNDSGTSFLPQNPFDSTVPPQFLNPFPTSIPSVSNPFLSYPHHPYMFLNLMRFPPNPAPVTAGPSQGRHSCRSNGDEKIDTDFEELINRNKAVASTAITKAVSGATTGDLPVAMETLLTAISIIKQSQVYKDDRCQAMVTSLKDCLVSIQGGQNRHSEERVRSRRHSSTERRRSSWGERSRSSERRNGRSRDRSRDRTQERTRERTQGRTEERSRERSREQDRYRDRNRNRDRY</sequence>
<dbReference type="InterPro" id="IPR035979">
    <property type="entry name" value="RBD_domain_sf"/>
</dbReference>
<dbReference type="InterPro" id="IPR000504">
    <property type="entry name" value="RRM_dom"/>
</dbReference>
<feature type="region of interest" description="Disordered" evidence="6">
    <location>
        <begin position="318"/>
        <end position="402"/>
    </location>
</feature>
<keyword evidence="3" id="KW-0507">mRNA processing</keyword>
<dbReference type="SUPFAM" id="SSF54928">
    <property type="entry name" value="RNA-binding domain, RBD"/>
    <property type="match status" value="1"/>
</dbReference>
<accession>A0AAV2LPA9</accession>
<organism evidence="8 9">
    <name type="scientific">Knipowitschia caucasica</name>
    <name type="common">Caucasian dwarf goby</name>
    <name type="synonym">Pomatoschistus caucasicus</name>
    <dbReference type="NCBI Taxonomy" id="637954"/>
    <lineage>
        <taxon>Eukaryota</taxon>
        <taxon>Metazoa</taxon>
        <taxon>Chordata</taxon>
        <taxon>Craniata</taxon>
        <taxon>Vertebrata</taxon>
        <taxon>Euteleostomi</taxon>
        <taxon>Actinopterygii</taxon>
        <taxon>Neopterygii</taxon>
        <taxon>Teleostei</taxon>
        <taxon>Neoteleostei</taxon>
        <taxon>Acanthomorphata</taxon>
        <taxon>Gobiaria</taxon>
        <taxon>Gobiiformes</taxon>
        <taxon>Gobioidei</taxon>
        <taxon>Gobiidae</taxon>
        <taxon>Gobiinae</taxon>
        <taxon>Knipowitschia</taxon>
    </lineage>
</organism>
<reference evidence="8 9" key="1">
    <citation type="submission" date="2024-04" db="EMBL/GenBank/DDBJ databases">
        <authorList>
            <person name="Waldvogel A.-M."/>
            <person name="Schoenle A."/>
        </authorList>
    </citation>
    <scope>NUCLEOTIDE SEQUENCE [LARGE SCALE GENOMIC DNA]</scope>
</reference>
<dbReference type="Proteomes" id="UP001497482">
    <property type="component" value="Chromosome 4"/>
</dbReference>
<dbReference type="Pfam" id="PF25524">
    <property type="entry name" value="RSLD_CPSF6"/>
    <property type="match status" value="1"/>
</dbReference>
<evidence type="ECO:0000256" key="3">
    <source>
        <dbReference type="ARBA" id="ARBA00022664"/>
    </source>
</evidence>
<feature type="compositionally biased region" description="Polar residues" evidence="6">
    <location>
        <begin position="41"/>
        <end position="56"/>
    </location>
</feature>
<evidence type="ECO:0000256" key="5">
    <source>
        <dbReference type="PROSITE-ProRule" id="PRU00176"/>
    </source>
</evidence>
<dbReference type="EMBL" id="OZ035826">
    <property type="protein sequence ID" value="CAL1603809.1"/>
    <property type="molecule type" value="Genomic_DNA"/>
</dbReference>
<dbReference type="InterPro" id="IPR034772">
    <property type="entry name" value="CPSF6/7"/>
</dbReference>
<evidence type="ECO:0000313" key="8">
    <source>
        <dbReference type="EMBL" id="CAL1603809.1"/>
    </source>
</evidence>
<dbReference type="Gene3D" id="3.30.70.330">
    <property type="match status" value="1"/>
</dbReference>
<proteinExistence type="inferred from homology"/>
<keyword evidence="9" id="KW-1185">Reference proteome</keyword>
<name>A0AAV2LPA9_KNICA</name>
<evidence type="ECO:0000259" key="7">
    <source>
        <dbReference type="PROSITE" id="PS50102"/>
    </source>
</evidence>
<keyword evidence="5" id="KW-0694">RNA-binding</keyword>
<comment type="subcellular location">
    <subcellularLocation>
        <location evidence="1">Nucleus</location>
    </subcellularLocation>
</comment>
<feature type="compositionally biased region" description="Basic and acidic residues" evidence="6">
    <location>
        <begin position="323"/>
        <end position="402"/>
    </location>
</feature>
<evidence type="ECO:0000256" key="6">
    <source>
        <dbReference type="SAM" id="MobiDB-lite"/>
    </source>
</evidence>
<dbReference type="PROSITE" id="PS50102">
    <property type="entry name" value="RRM"/>
    <property type="match status" value="1"/>
</dbReference>
<comment type="similarity">
    <text evidence="2">Belongs to the RRM CPSF6/7 family.</text>
</comment>
<keyword evidence="4" id="KW-0539">Nucleus</keyword>
<evidence type="ECO:0000256" key="2">
    <source>
        <dbReference type="ARBA" id="ARBA00006265"/>
    </source>
</evidence>
<dbReference type="GO" id="GO:0005634">
    <property type="term" value="C:nucleus"/>
    <property type="evidence" value="ECO:0007669"/>
    <property type="project" value="UniProtKB-SubCell"/>
</dbReference>
<dbReference type="GO" id="GO:0006397">
    <property type="term" value="P:mRNA processing"/>
    <property type="evidence" value="ECO:0007669"/>
    <property type="project" value="UniProtKB-KW"/>
</dbReference>
<feature type="region of interest" description="Disordered" evidence="6">
    <location>
        <begin position="39"/>
        <end position="59"/>
    </location>
</feature>
<evidence type="ECO:0000313" key="9">
    <source>
        <dbReference type="Proteomes" id="UP001497482"/>
    </source>
</evidence>
<dbReference type="SMART" id="SM00360">
    <property type="entry name" value="RRM"/>
    <property type="match status" value="1"/>
</dbReference>
<evidence type="ECO:0000256" key="4">
    <source>
        <dbReference type="ARBA" id="ARBA00023242"/>
    </source>
</evidence>
<evidence type="ECO:0000256" key="1">
    <source>
        <dbReference type="ARBA" id="ARBA00004123"/>
    </source>
</evidence>
<dbReference type="GO" id="GO:0003723">
    <property type="term" value="F:RNA binding"/>
    <property type="evidence" value="ECO:0007669"/>
    <property type="project" value="UniProtKB-UniRule"/>
</dbReference>
<dbReference type="PANTHER" id="PTHR23204">
    <property type="entry name" value="CLEAVAGE AND POLYADENYLATION SPECIFIC FACTOR"/>
    <property type="match status" value="1"/>
</dbReference>
<feature type="domain" description="RRM" evidence="7">
    <location>
        <begin position="66"/>
        <end position="146"/>
    </location>
</feature>
<dbReference type="AlphaFoldDB" id="A0AAV2LPA9"/>
<protein>
    <recommendedName>
        <fullName evidence="7">RRM domain-containing protein</fullName>
    </recommendedName>
</protein>
<dbReference type="InterPro" id="IPR057951">
    <property type="entry name" value="CPSF6/7_RSLD_N"/>
</dbReference>
<dbReference type="InterPro" id="IPR012677">
    <property type="entry name" value="Nucleotide-bd_a/b_plait_sf"/>
</dbReference>
<gene>
    <name evidence="8" type="ORF">KC01_LOCUS31427</name>
</gene>